<name>A0AAD8YHH0_9STRA</name>
<dbReference type="SUPFAM" id="SSF46938">
    <property type="entry name" value="CRAL/TRIO N-terminal domain"/>
    <property type="match status" value="1"/>
</dbReference>
<sequence length="288" mass="32728">MRENYEKVVVHNLLVLGKGNGRGSSTGYDNGSSTQERDDHTTITANSDEEQLKVIQLMETSLPESTHAERQRFLVDCNGNQTAAIDKLRKYIKWRSDHCDDALREELDSWTYATQMLQKCGAEAVTTLPCIVHVHEQTTRYVQHLPARIDTTLAKPSTYALALAIFLEHLFDRNSNEKITLVIDVRAGQGWANILAIHLIPFMQTSCRLLCDVHPERLESCIIFPMPKVANVIWKAVKPFLHKDTRKKIVLVNGPAGVKDPVPKKMSHLMDEEMIHQLEVKRRSCFST</sequence>
<dbReference type="SUPFAM" id="SSF52087">
    <property type="entry name" value="CRAL/TRIO domain"/>
    <property type="match status" value="1"/>
</dbReference>
<dbReference type="Proteomes" id="UP001224775">
    <property type="component" value="Unassembled WGS sequence"/>
</dbReference>
<dbReference type="PROSITE" id="PS50191">
    <property type="entry name" value="CRAL_TRIO"/>
    <property type="match status" value="1"/>
</dbReference>
<dbReference type="InterPro" id="IPR001251">
    <property type="entry name" value="CRAL-TRIO_dom"/>
</dbReference>
<keyword evidence="3" id="KW-1185">Reference proteome</keyword>
<protein>
    <submittedName>
        <fullName evidence="2">CRAL/TRIO domain-containing protein</fullName>
    </submittedName>
</protein>
<dbReference type="PANTHER" id="PTHR46277:SF3">
    <property type="entry name" value="BINDING PROTEIN, PUTATIVE-RELATED"/>
    <property type="match status" value="1"/>
</dbReference>
<dbReference type="Gene3D" id="3.40.525.10">
    <property type="entry name" value="CRAL-TRIO lipid binding domain"/>
    <property type="match status" value="1"/>
</dbReference>
<dbReference type="EMBL" id="JATAAI010000004">
    <property type="protein sequence ID" value="KAK1746649.1"/>
    <property type="molecule type" value="Genomic_DNA"/>
</dbReference>
<gene>
    <name evidence="2" type="ORF">QTG54_003256</name>
</gene>
<dbReference type="CDD" id="cd00170">
    <property type="entry name" value="SEC14"/>
    <property type="match status" value="1"/>
</dbReference>
<dbReference type="PANTHER" id="PTHR46277">
    <property type="entry name" value="OS03G0850700 PROTEIN"/>
    <property type="match status" value="1"/>
</dbReference>
<accession>A0AAD8YHH0</accession>
<feature type="domain" description="CRAL-TRIO" evidence="1">
    <location>
        <begin position="140"/>
        <end position="277"/>
    </location>
</feature>
<evidence type="ECO:0000259" key="1">
    <source>
        <dbReference type="PROSITE" id="PS50191"/>
    </source>
</evidence>
<dbReference type="Pfam" id="PF00650">
    <property type="entry name" value="CRAL_TRIO"/>
    <property type="match status" value="1"/>
</dbReference>
<reference evidence="2" key="1">
    <citation type="submission" date="2023-06" db="EMBL/GenBank/DDBJ databases">
        <title>Survivors Of The Sea: Transcriptome response of Skeletonema marinoi to long-term dormancy.</title>
        <authorList>
            <person name="Pinder M.I.M."/>
            <person name="Kourtchenko O."/>
            <person name="Robertson E.K."/>
            <person name="Larsson T."/>
            <person name="Maumus F."/>
            <person name="Osuna-Cruz C.M."/>
            <person name="Vancaester E."/>
            <person name="Stenow R."/>
            <person name="Vandepoele K."/>
            <person name="Ploug H."/>
            <person name="Bruchert V."/>
            <person name="Godhe A."/>
            <person name="Topel M."/>
        </authorList>
    </citation>
    <scope>NUCLEOTIDE SEQUENCE</scope>
    <source>
        <strain evidence="2">R05AC</strain>
    </source>
</reference>
<dbReference type="AlphaFoldDB" id="A0AAD8YHH0"/>
<dbReference type="InterPro" id="IPR036273">
    <property type="entry name" value="CRAL/TRIO_N_dom_sf"/>
</dbReference>
<comment type="caution">
    <text evidence="2">The sequence shown here is derived from an EMBL/GenBank/DDBJ whole genome shotgun (WGS) entry which is preliminary data.</text>
</comment>
<dbReference type="InterPro" id="IPR036865">
    <property type="entry name" value="CRAL-TRIO_dom_sf"/>
</dbReference>
<proteinExistence type="predicted"/>
<evidence type="ECO:0000313" key="2">
    <source>
        <dbReference type="EMBL" id="KAK1746649.1"/>
    </source>
</evidence>
<evidence type="ECO:0000313" key="3">
    <source>
        <dbReference type="Proteomes" id="UP001224775"/>
    </source>
</evidence>
<organism evidence="2 3">
    <name type="scientific">Skeletonema marinoi</name>
    <dbReference type="NCBI Taxonomy" id="267567"/>
    <lineage>
        <taxon>Eukaryota</taxon>
        <taxon>Sar</taxon>
        <taxon>Stramenopiles</taxon>
        <taxon>Ochrophyta</taxon>
        <taxon>Bacillariophyta</taxon>
        <taxon>Coscinodiscophyceae</taxon>
        <taxon>Thalassiosirophycidae</taxon>
        <taxon>Thalassiosirales</taxon>
        <taxon>Skeletonemataceae</taxon>
        <taxon>Skeletonema</taxon>
        <taxon>Skeletonema marinoi-dohrnii complex</taxon>
    </lineage>
</organism>